<organism evidence="3 4">
    <name type="scientific">Salinisphaera orenii MK-B5</name>
    <dbReference type="NCBI Taxonomy" id="856730"/>
    <lineage>
        <taxon>Bacteria</taxon>
        <taxon>Pseudomonadati</taxon>
        <taxon>Pseudomonadota</taxon>
        <taxon>Gammaproteobacteria</taxon>
        <taxon>Salinisphaerales</taxon>
        <taxon>Salinisphaeraceae</taxon>
        <taxon>Salinisphaera</taxon>
    </lineage>
</organism>
<feature type="domain" description="FAD-binding FR-type" evidence="2">
    <location>
        <begin position="5"/>
        <end position="108"/>
    </location>
</feature>
<dbReference type="Gene3D" id="3.40.50.80">
    <property type="entry name" value="Nucleotide-binding domain of ferredoxin-NADP reductase (FNR) module"/>
    <property type="match status" value="1"/>
</dbReference>
<dbReference type="CDD" id="cd00207">
    <property type="entry name" value="fer2"/>
    <property type="match status" value="1"/>
</dbReference>
<dbReference type="SUPFAM" id="SSF63380">
    <property type="entry name" value="Riboflavin synthase domain-like"/>
    <property type="match status" value="1"/>
</dbReference>
<dbReference type="Pfam" id="PF00111">
    <property type="entry name" value="Fer2"/>
    <property type="match status" value="1"/>
</dbReference>
<name>A0A423PPQ7_9GAMM</name>
<dbReference type="Pfam" id="PF00970">
    <property type="entry name" value="FAD_binding_6"/>
    <property type="match status" value="1"/>
</dbReference>
<evidence type="ECO:0000313" key="4">
    <source>
        <dbReference type="Proteomes" id="UP000283993"/>
    </source>
</evidence>
<gene>
    <name evidence="3" type="ORF">SAOR_07020</name>
</gene>
<dbReference type="SUPFAM" id="SSF52343">
    <property type="entry name" value="Ferredoxin reductase-like, C-terminal NADP-linked domain"/>
    <property type="match status" value="1"/>
</dbReference>
<dbReference type="PROSITE" id="PS51384">
    <property type="entry name" value="FAD_FR"/>
    <property type="match status" value="1"/>
</dbReference>
<dbReference type="InterPro" id="IPR006058">
    <property type="entry name" value="2Fe2S_fd_BS"/>
</dbReference>
<sequence length="334" mass="37262">MATYQSFRPAVLRDTLDVASDVRLFSIEPEHGLSSYQVGSHIDIQVMVNERPEYRSFSLVDGGQTEGGVYRIAVKDRPDGHGGSRYLWSLEPGARVMISEPKDRFPLSHRGHEYLLVAGGIGITPIYGMARALVARGVDVSVLYAARTQEQLAFAAELQELLGDRLKLFVTGEGQRMEAAAEIARLGDDAELYICGPLSLREDFLREWLAAGRSQSKFRFETFASSGKYPDQPFDVRIANRDMAIRVEKDQSLLQALQVNGVNEVLYDCEHGECGLCTVDVLDYSGKLDHRDVFYSDRQKEANNRICTCVSRVYDGELVIDTSRHLVDTGRADA</sequence>
<protein>
    <submittedName>
        <fullName evidence="3">Oxygenase</fullName>
    </submittedName>
</protein>
<evidence type="ECO:0000313" key="3">
    <source>
        <dbReference type="EMBL" id="ROO27604.1"/>
    </source>
</evidence>
<dbReference type="PROSITE" id="PS00197">
    <property type="entry name" value="2FE2S_FER_1"/>
    <property type="match status" value="1"/>
</dbReference>
<dbReference type="EMBL" id="AYKH01000012">
    <property type="protein sequence ID" value="ROO27604.1"/>
    <property type="molecule type" value="Genomic_DNA"/>
</dbReference>
<dbReference type="RefSeq" id="WP_123630797.1">
    <property type="nucleotide sequence ID" value="NZ_AYKH01000012.1"/>
</dbReference>
<dbReference type="SUPFAM" id="SSF54292">
    <property type="entry name" value="2Fe-2S ferredoxin-like"/>
    <property type="match status" value="1"/>
</dbReference>
<evidence type="ECO:0000259" key="2">
    <source>
        <dbReference type="PROSITE" id="PS51384"/>
    </source>
</evidence>
<dbReference type="InterPro" id="IPR001041">
    <property type="entry name" value="2Fe-2S_ferredoxin-type"/>
</dbReference>
<dbReference type="Proteomes" id="UP000283993">
    <property type="component" value="Unassembled WGS sequence"/>
</dbReference>
<comment type="caution">
    <text evidence="3">The sequence shown here is derived from an EMBL/GenBank/DDBJ whole genome shotgun (WGS) entry which is preliminary data.</text>
</comment>
<dbReference type="InterPro" id="IPR050415">
    <property type="entry name" value="MRET"/>
</dbReference>
<dbReference type="InterPro" id="IPR039261">
    <property type="entry name" value="FNR_nucleotide-bd"/>
</dbReference>
<dbReference type="GO" id="GO:0051537">
    <property type="term" value="F:2 iron, 2 sulfur cluster binding"/>
    <property type="evidence" value="ECO:0007669"/>
    <property type="project" value="InterPro"/>
</dbReference>
<dbReference type="GO" id="GO:0016491">
    <property type="term" value="F:oxidoreductase activity"/>
    <property type="evidence" value="ECO:0007669"/>
    <property type="project" value="InterPro"/>
</dbReference>
<dbReference type="PROSITE" id="PS51085">
    <property type="entry name" value="2FE2S_FER_2"/>
    <property type="match status" value="1"/>
</dbReference>
<dbReference type="PRINTS" id="PR00409">
    <property type="entry name" value="PHDIOXRDTASE"/>
</dbReference>
<proteinExistence type="predicted"/>
<dbReference type="Gene3D" id="3.10.20.30">
    <property type="match status" value="1"/>
</dbReference>
<feature type="domain" description="2Fe-2S ferredoxin-type" evidence="1">
    <location>
        <begin position="234"/>
        <end position="326"/>
    </location>
</feature>
<dbReference type="PANTHER" id="PTHR47354:SF2">
    <property type="entry name" value="BLR2392 PROTEIN"/>
    <property type="match status" value="1"/>
</dbReference>
<dbReference type="InterPro" id="IPR017927">
    <property type="entry name" value="FAD-bd_FR_type"/>
</dbReference>
<dbReference type="Gene3D" id="2.40.30.10">
    <property type="entry name" value="Translation factors"/>
    <property type="match status" value="1"/>
</dbReference>
<keyword evidence="4" id="KW-1185">Reference proteome</keyword>
<accession>A0A423PPQ7</accession>
<dbReference type="InterPro" id="IPR012675">
    <property type="entry name" value="Beta-grasp_dom_sf"/>
</dbReference>
<dbReference type="InterPro" id="IPR036010">
    <property type="entry name" value="2Fe-2S_ferredoxin-like_sf"/>
</dbReference>
<dbReference type="InterPro" id="IPR008333">
    <property type="entry name" value="Cbr1-like_FAD-bd_dom"/>
</dbReference>
<dbReference type="CDD" id="cd06185">
    <property type="entry name" value="PDR_like"/>
    <property type="match status" value="1"/>
</dbReference>
<dbReference type="PANTHER" id="PTHR47354">
    <property type="entry name" value="NADH OXIDOREDUCTASE HCR"/>
    <property type="match status" value="1"/>
</dbReference>
<dbReference type="AlphaFoldDB" id="A0A423PPQ7"/>
<dbReference type="InterPro" id="IPR001433">
    <property type="entry name" value="OxRdtase_FAD/NAD-bd"/>
</dbReference>
<evidence type="ECO:0000259" key="1">
    <source>
        <dbReference type="PROSITE" id="PS51085"/>
    </source>
</evidence>
<dbReference type="InterPro" id="IPR017938">
    <property type="entry name" value="Riboflavin_synthase-like_b-brl"/>
</dbReference>
<dbReference type="Pfam" id="PF00175">
    <property type="entry name" value="NAD_binding_1"/>
    <property type="match status" value="1"/>
</dbReference>
<reference evidence="3 4" key="1">
    <citation type="submission" date="2013-10" db="EMBL/GenBank/DDBJ databases">
        <title>Salinisphaera orenii MK-B5 Genome Sequencing.</title>
        <authorList>
            <person name="Lai Q."/>
            <person name="Li C."/>
            <person name="Shao Z."/>
        </authorList>
    </citation>
    <scope>NUCLEOTIDE SEQUENCE [LARGE SCALE GENOMIC DNA]</scope>
    <source>
        <strain evidence="3 4">MK-B5</strain>
    </source>
</reference>